<reference evidence="2 3" key="1">
    <citation type="submission" date="2018-08" db="EMBL/GenBank/DDBJ databases">
        <title>Genome and evolution of the arbuscular mycorrhizal fungus Diversispora epigaea (formerly Glomus versiforme) and its bacterial endosymbionts.</title>
        <authorList>
            <person name="Sun X."/>
            <person name="Fei Z."/>
            <person name="Harrison M."/>
        </authorList>
    </citation>
    <scope>NUCLEOTIDE SEQUENCE [LARGE SCALE GENOMIC DNA]</scope>
    <source>
        <strain evidence="2 3">IT104</strain>
    </source>
</reference>
<name>A0A397J8F8_9GLOM</name>
<dbReference type="PROSITE" id="PS50097">
    <property type="entry name" value="BTB"/>
    <property type="match status" value="1"/>
</dbReference>
<dbReference type="Pfam" id="PF00651">
    <property type="entry name" value="BTB"/>
    <property type="match status" value="1"/>
</dbReference>
<dbReference type="InterPro" id="IPR000210">
    <property type="entry name" value="BTB/POZ_dom"/>
</dbReference>
<dbReference type="CDD" id="cd18186">
    <property type="entry name" value="BTB_POZ_ZBTB_KLHL-like"/>
    <property type="match status" value="1"/>
</dbReference>
<evidence type="ECO:0000313" key="3">
    <source>
        <dbReference type="Proteomes" id="UP000266861"/>
    </source>
</evidence>
<comment type="caution">
    <text evidence="2">The sequence shown here is derived from an EMBL/GenBank/DDBJ whole genome shotgun (WGS) entry which is preliminary data.</text>
</comment>
<protein>
    <recommendedName>
        <fullName evidence="1">BTB domain-containing protein</fullName>
    </recommendedName>
</protein>
<dbReference type="OrthoDB" id="6359816at2759"/>
<dbReference type="Gene3D" id="3.30.710.10">
    <property type="entry name" value="Potassium Channel Kv1.1, Chain A"/>
    <property type="match status" value="1"/>
</dbReference>
<keyword evidence="3" id="KW-1185">Reference proteome</keyword>
<dbReference type="SUPFAM" id="SSF54695">
    <property type="entry name" value="POZ domain"/>
    <property type="match status" value="1"/>
</dbReference>
<feature type="domain" description="BTB" evidence="1">
    <location>
        <begin position="60"/>
        <end position="121"/>
    </location>
</feature>
<accession>A0A397J8F8</accession>
<dbReference type="Proteomes" id="UP000266861">
    <property type="component" value="Unassembled WGS sequence"/>
</dbReference>
<evidence type="ECO:0000259" key="1">
    <source>
        <dbReference type="PROSITE" id="PS50097"/>
    </source>
</evidence>
<evidence type="ECO:0000313" key="2">
    <source>
        <dbReference type="EMBL" id="RHZ82286.1"/>
    </source>
</evidence>
<dbReference type="EMBL" id="PQFF01000103">
    <property type="protein sequence ID" value="RHZ82286.1"/>
    <property type="molecule type" value="Genomic_DNA"/>
</dbReference>
<dbReference type="InterPro" id="IPR011333">
    <property type="entry name" value="SKP1/BTB/POZ_sf"/>
</dbReference>
<sequence length="211" mass="24520">MDLILKHSGIFVMQSKKSQFAIRNISKGNQNSFGPKFGFQTDESNVTLDNLITLQLPIMRSVIIEVENKEKSFTAHSNVLKYRSQYFRNELENIQPNENSIKLIIIKTNISAQIFNVILQFGNFYNDIITKYPNLVFDFTSLPGSALMSLLKRSEIDKIWDYVIKWGIAQNPGFSTNVEERINENFLFVTKNNFNYELISRANEPFFNYSF</sequence>
<proteinExistence type="predicted"/>
<dbReference type="AlphaFoldDB" id="A0A397J8F8"/>
<gene>
    <name evidence="2" type="ORF">Glove_110g133</name>
</gene>
<organism evidence="2 3">
    <name type="scientific">Diversispora epigaea</name>
    <dbReference type="NCBI Taxonomy" id="1348612"/>
    <lineage>
        <taxon>Eukaryota</taxon>
        <taxon>Fungi</taxon>
        <taxon>Fungi incertae sedis</taxon>
        <taxon>Mucoromycota</taxon>
        <taxon>Glomeromycotina</taxon>
        <taxon>Glomeromycetes</taxon>
        <taxon>Diversisporales</taxon>
        <taxon>Diversisporaceae</taxon>
        <taxon>Diversispora</taxon>
    </lineage>
</organism>